<dbReference type="AlphaFoldDB" id="A0A4Y6PRK3"/>
<reference evidence="3 4" key="1">
    <citation type="submission" date="2019-06" db="EMBL/GenBank/DDBJ databases">
        <title>Persicimonas caeni gen. nov., sp. nov., a predatory bacterium isolated from solar saltern.</title>
        <authorList>
            <person name="Wang S."/>
        </authorList>
    </citation>
    <scope>NUCLEOTIDE SEQUENCE [LARGE SCALE GENOMIC DNA]</scope>
    <source>
        <strain evidence="3 4">YN101</strain>
    </source>
</reference>
<dbReference type="EMBL" id="CP041186">
    <property type="protein sequence ID" value="QDG50974.1"/>
    <property type="molecule type" value="Genomic_DNA"/>
</dbReference>
<keyword evidence="2" id="KW-0472">Membrane</keyword>
<feature type="transmembrane region" description="Helical" evidence="2">
    <location>
        <begin position="141"/>
        <end position="164"/>
    </location>
</feature>
<evidence type="ECO:0000313" key="3">
    <source>
        <dbReference type="EMBL" id="QDG50974.1"/>
    </source>
</evidence>
<evidence type="ECO:0000313" key="4">
    <source>
        <dbReference type="Proteomes" id="UP000315995"/>
    </source>
</evidence>
<evidence type="ECO:0000256" key="1">
    <source>
        <dbReference type="SAM" id="MobiDB-lite"/>
    </source>
</evidence>
<dbReference type="OrthoDB" id="9792998at2"/>
<dbReference type="RefSeq" id="WP_141197464.1">
    <property type="nucleotide sequence ID" value="NZ_CP041186.1"/>
</dbReference>
<organism evidence="3 4">
    <name type="scientific">Persicimonas caeni</name>
    <dbReference type="NCBI Taxonomy" id="2292766"/>
    <lineage>
        <taxon>Bacteria</taxon>
        <taxon>Deltaproteobacteria</taxon>
        <taxon>Bradymonadales</taxon>
        <taxon>Bradymonadaceae</taxon>
        <taxon>Persicimonas</taxon>
    </lineage>
</organism>
<proteinExistence type="predicted"/>
<feature type="compositionally biased region" description="Basic and acidic residues" evidence="1">
    <location>
        <begin position="30"/>
        <end position="43"/>
    </location>
</feature>
<keyword evidence="2" id="KW-1133">Transmembrane helix</keyword>
<feature type="region of interest" description="Disordered" evidence="1">
    <location>
        <begin position="1"/>
        <end position="112"/>
    </location>
</feature>
<protein>
    <submittedName>
        <fullName evidence="3">Uncharacterized protein</fullName>
    </submittedName>
</protein>
<feature type="compositionally biased region" description="Basic and acidic residues" evidence="1">
    <location>
        <begin position="94"/>
        <end position="104"/>
    </location>
</feature>
<name>A0A4Y6PRK3_PERCE</name>
<accession>A0A5B8Y2L0</accession>
<feature type="compositionally biased region" description="Basic and acidic residues" evidence="1">
    <location>
        <begin position="62"/>
        <end position="85"/>
    </location>
</feature>
<evidence type="ECO:0000256" key="2">
    <source>
        <dbReference type="SAM" id="Phobius"/>
    </source>
</evidence>
<keyword evidence="2" id="KW-0812">Transmembrane</keyword>
<dbReference type="Proteomes" id="UP000315995">
    <property type="component" value="Chromosome"/>
</dbReference>
<gene>
    <name evidence="3" type="ORF">FIV42_09570</name>
</gene>
<feature type="compositionally biased region" description="Basic and acidic residues" evidence="1">
    <location>
        <begin position="1"/>
        <end position="11"/>
    </location>
</feature>
<keyword evidence="4" id="KW-1185">Reference proteome</keyword>
<sequence length="191" mass="20978">MTERNDGRDSQPNDWSSGDAPPPETQSSLRGDEPKPVPPHEPDATQAPGPQGPREPQGGEWDAGHTVETEPGHRGHDARTWKEGLGEPDTYEESLDRPVDEPPAHQRNTKPKLDNSDIFAIILSAFFPGVGQMMNGQQTKGIVVLLVAIVTGCGVGLLSIASALDTYCLVMAQKRRAVDEWEFFPDIRQWF</sequence>
<feature type="compositionally biased region" description="Low complexity" evidence="1">
    <location>
        <begin position="48"/>
        <end position="60"/>
    </location>
</feature>
<accession>A0A4Y6PRK3</accession>